<evidence type="ECO:0000256" key="1">
    <source>
        <dbReference type="SAM" id="MobiDB-lite"/>
    </source>
</evidence>
<reference evidence="3 4" key="1">
    <citation type="submission" date="2018-01" db="EMBL/GenBank/DDBJ databases">
        <title>Saezia sanguinis gen. nov., sp. nov., in the order Burkholderiales isolated from human blood.</title>
        <authorList>
            <person name="Medina-Pascual M.J."/>
            <person name="Valdezate S."/>
            <person name="Monzon S."/>
            <person name="Cuesta I."/>
            <person name="Carrasco G."/>
            <person name="Villalon P."/>
            <person name="Saez-Nieto J.A."/>
        </authorList>
    </citation>
    <scope>NUCLEOTIDE SEQUENCE [LARGE SCALE GENOMIC DNA]</scope>
    <source>
        <strain evidence="3 4">CNM695-12</strain>
    </source>
</reference>
<dbReference type="EMBL" id="PQSP01000004">
    <property type="protein sequence ID" value="RUS66452.1"/>
    <property type="molecule type" value="Genomic_DNA"/>
</dbReference>
<accession>A0A433SCH9</accession>
<dbReference type="AlphaFoldDB" id="A0A433SCH9"/>
<feature type="compositionally biased region" description="Polar residues" evidence="1">
    <location>
        <begin position="1"/>
        <end position="10"/>
    </location>
</feature>
<dbReference type="Proteomes" id="UP000286947">
    <property type="component" value="Unassembled WGS sequence"/>
</dbReference>
<feature type="region of interest" description="Disordered" evidence="1">
    <location>
        <begin position="1"/>
        <end position="29"/>
    </location>
</feature>
<dbReference type="Gene3D" id="3.10.450.40">
    <property type="match status" value="1"/>
</dbReference>
<dbReference type="NCBIfam" id="TIGR03357">
    <property type="entry name" value="VI_zyme"/>
    <property type="match status" value="1"/>
</dbReference>
<dbReference type="RefSeq" id="WP_126979946.1">
    <property type="nucleotide sequence ID" value="NZ_CAWUGC010000015.1"/>
</dbReference>
<evidence type="ECO:0000313" key="4">
    <source>
        <dbReference type="Proteomes" id="UP000286947"/>
    </source>
</evidence>
<dbReference type="OrthoDB" id="119583at2"/>
<dbReference type="SUPFAM" id="SSF160719">
    <property type="entry name" value="gpW/gp25-like"/>
    <property type="match status" value="1"/>
</dbReference>
<protein>
    <recommendedName>
        <fullName evidence="2">IraD/Gp25-like domain-containing protein</fullName>
    </recommendedName>
</protein>
<evidence type="ECO:0000259" key="2">
    <source>
        <dbReference type="Pfam" id="PF04965"/>
    </source>
</evidence>
<dbReference type="Pfam" id="PF04965">
    <property type="entry name" value="GPW_gp25"/>
    <property type="match status" value="1"/>
</dbReference>
<organism evidence="3 4">
    <name type="scientific">Saezia sanguinis</name>
    <dbReference type="NCBI Taxonomy" id="1965230"/>
    <lineage>
        <taxon>Bacteria</taxon>
        <taxon>Pseudomonadati</taxon>
        <taxon>Pseudomonadota</taxon>
        <taxon>Betaproteobacteria</taxon>
        <taxon>Burkholderiales</taxon>
        <taxon>Saeziaceae</taxon>
        <taxon>Saezia</taxon>
    </lineage>
</organism>
<keyword evidence="4" id="KW-1185">Reference proteome</keyword>
<proteinExistence type="predicted"/>
<name>A0A433SCH9_9BURK</name>
<sequence length="140" mass="15960">MPRSLGNSSLFDRLGSEDERPRSVSQQGQLAHRIEAIKRNLERMLNTRQGCSQSSPHDGLMDFNDAVLGSSDLMQRIGEDICRVIREGEPRVVVRRVHSIPNPHMPIELNFRIDCLVPVKDKRELVEIDLIMNDGTFKVK</sequence>
<evidence type="ECO:0000313" key="3">
    <source>
        <dbReference type="EMBL" id="RUS66452.1"/>
    </source>
</evidence>
<feature type="domain" description="IraD/Gp25-like" evidence="2">
    <location>
        <begin position="35"/>
        <end position="117"/>
    </location>
</feature>
<dbReference type="InterPro" id="IPR007048">
    <property type="entry name" value="IraD/Gp25-like"/>
</dbReference>
<comment type="caution">
    <text evidence="3">The sequence shown here is derived from an EMBL/GenBank/DDBJ whole genome shotgun (WGS) entry which is preliminary data.</text>
</comment>
<gene>
    <name evidence="3" type="ORF">CUZ56_01731</name>
</gene>
<dbReference type="InterPro" id="IPR017737">
    <property type="entry name" value="TssE1-like"/>
</dbReference>